<dbReference type="GO" id="GO:0006631">
    <property type="term" value="P:fatty acid metabolic process"/>
    <property type="evidence" value="ECO:0007669"/>
    <property type="project" value="UniProtKB-KW"/>
</dbReference>
<comment type="similarity">
    <text evidence="1">Belongs to the enoyl-CoA hydratase/isomerase family.</text>
</comment>
<dbReference type="InterPro" id="IPR029045">
    <property type="entry name" value="ClpP/crotonase-like_dom_sf"/>
</dbReference>
<evidence type="ECO:0000256" key="3">
    <source>
        <dbReference type="ARBA" id="ARBA00022946"/>
    </source>
</evidence>
<evidence type="ECO:0000256" key="5">
    <source>
        <dbReference type="ARBA" id="ARBA00037410"/>
    </source>
</evidence>
<dbReference type="AlphaFoldDB" id="A0A1G6UVR9"/>
<evidence type="ECO:0000256" key="6">
    <source>
        <dbReference type="ARBA" id="ARBA00040545"/>
    </source>
</evidence>
<sequence length="260" mass="27859">MNDDAVRTEIDTDARIGTVTLSRPGQRNPLSTSAMRQVTAALREFATNESVRVVVITADGPVFSAGHDLSEMIDRTLDDERAVFDVCTEMMNTVQQIPQPVIAAVQGPAIAAGCQLAASCDLVVAASTAVFGTPGVRIGLFCSTPMVALSRSVGRKRAMQMLLTGETVDAHTAADWGLVNLVVEPDQLDTQTRTLAARISDASPLTLQIGKQAFYRQIDVPQDEAYKLMSETMAANAVTCDAQEGMSAFLAKRKPVWQGK</sequence>
<keyword evidence="4" id="KW-0443">Lipid metabolism</keyword>
<dbReference type="Proteomes" id="UP000199417">
    <property type="component" value="Unassembled WGS sequence"/>
</dbReference>
<dbReference type="Gene3D" id="3.90.226.10">
    <property type="entry name" value="2-enoyl-CoA Hydratase, Chain A, domain 1"/>
    <property type="match status" value="1"/>
</dbReference>
<dbReference type="CDD" id="cd06558">
    <property type="entry name" value="crotonase-like"/>
    <property type="match status" value="1"/>
</dbReference>
<dbReference type="NCBIfam" id="NF006008">
    <property type="entry name" value="PRK08139.1"/>
    <property type="match status" value="1"/>
</dbReference>
<dbReference type="PANTHER" id="PTHR43602:SF1">
    <property type="entry name" value="ENOYL-COA HYDRATASE DOMAIN-CONTAINING PROTEIN 3, MITOCHONDRIAL"/>
    <property type="match status" value="1"/>
</dbReference>
<proteinExistence type="inferred from homology"/>
<dbReference type="InterPro" id="IPR052377">
    <property type="entry name" value="Mitochondrial_ECH-domain"/>
</dbReference>
<reference evidence="7 8" key="1">
    <citation type="submission" date="2016-10" db="EMBL/GenBank/DDBJ databases">
        <authorList>
            <person name="de Groot N.N."/>
        </authorList>
    </citation>
    <scope>NUCLEOTIDE SEQUENCE [LARGE SCALE GENOMIC DNA]</scope>
    <source>
        <strain evidence="7 8">JCM 11308</strain>
    </source>
</reference>
<evidence type="ECO:0000256" key="1">
    <source>
        <dbReference type="ARBA" id="ARBA00005254"/>
    </source>
</evidence>
<keyword evidence="3" id="KW-0809">Transit peptide</keyword>
<dbReference type="SUPFAM" id="SSF52096">
    <property type="entry name" value="ClpP/crotonase"/>
    <property type="match status" value="1"/>
</dbReference>
<dbReference type="Pfam" id="PF00378">
    <property type="entry name" value="ECH_1"/>
    <property type="match status" value="1"/>
</dbReference>
<keyword evidence="8" id="KW-1185">Reference proteome</keyword>
<dbReference type="InterPro" id="IPR001753">
    <property type="entry name" value="Enoyl-CoA_hydra/iso"/>
</dbReference>
<dbReference type="GO" id="GO:0016836">
    <property type="term" value="F:hydro-lyase activity"/>
    <property type="evidence" value="ECO:0007669"/>
    <property type="project" value="TreeGrafter"/>
</dbReference>
<evidence type="ECO:0000256" key="2">
    <source>
        <dbReference type="ARBA" id="ARBA00022832"/>
    </source>
</evidence>
<organism evidence="7 8">
    <name type="scientific">Rhodococcus tukisamuensis</name>
    <dbReference type="NCBI Taxonomy" id="168276"/>
    <lineage>
        <taxon>Bacteria</taxon>
        <taxon>Bacillati</taxon>
        <taxon>Actinomycetota</taxon>
        <taxon>Actinomycetes</taxon>
        <taxon>Mycobacteriales</taxon>
        <taxon>Nocardiaceae</taxon>
        <taxon>Rhodococcus</taxon>
    </lineage>
</organism>
<evidence type="ECO:0000313" key="7">
    <source>
        <dbReference type="EMBL" id="SDD45439.1"/>
    </source>
</evidence>
<dbReference type="InterPro" id="IPR014748">
    <property type="entry name" value="Enoyl-CoA_hydra_C"/>
</dbReference>
<evidence type="ECO:0000256" key="4">
    <source>
        <dbReference type="ARBA" id="ARBA00023098"/>
    </source>
</evidence>
<dbReference type="STRING" id="168276.SAMN05444580_104313"/>
<dbReference type="PANTHER" id="PTHR43602">
    <property type="match status" value="1"/>
</dbReference>
<name>A0A1G6UVR9_9NOCA</name>
<accession>A0A1G6UVR9</accession>
<dbReference type="EMBL" id="FNAB01000004">
    <property type="protein sequence ID" value="SDD45439.1"/>
    <property type="molecule type" value="Genomic_DNA"/>
</dbReference>
<protein>
    <recommendedName>
        <fullName evidence="6">Enoyl-CoA hydratase domain-containing protein 3, mitochondrial</fullName>
    </recommendedName>
</protein>
<comment type="function">
    <text evidence="5">May play a role in fatty acid biosynthesis and insulin sensitivity.</text>
</comment>
<gene>
    <name evidence="7" type="ORF">SAMN05444580_104313</name>
</gene>
<evidence type="ECO:0000313" key="8">
    <source>
        <dbReference type="Proteomes" id="UP000199417"/>
    </source>
</evidence>
<keyword evidence="2" id="KW-0276">Fatty acid metabolism</keyword>
<dbReference type="Gene3D" id="1.10.12.10">
    <property type="entry name" value="Lyase 2-enoyl-coa Hydratase, Chain A, domain 2"/>
    <property type="match status" value="1"/>
</dbReference>